<dbReference type="Gene3D" id="3.40.960.10">
    <property type="entry name" value="VSR Endonuclease"/>
    <property type="match status" value="1"/>
</dbReference>
<name>A0ABY7UGB4_9CORY</name>
<evidence type="ECO:0000313" key="1">
    <source>
        <dbReference type="EMBL" id="WCZ37730.1"/>
    </source>
</evidence>
<evidence type="ECO:0000313" key="2">
    <source>
        <dbReference type="Proteomes" id="UP001218071"/>
    </source>
</evidence>
<dbReference type="Proteomes" id="UP001218071">
    <property type="component" value="Chromosome"/>
</dbReference>
<dbReference type="EMBL" id="CP063194">
    <property type="protein sequence ID" value="WCZ37730.1"/>
    <property type="molecule type" value="Genomic_DNA"/>
</dbReference>
<protein>
    <recommendedName>
        <fullName evidence="3">DUF559 domain-containing protein</fullName>
    </recommendedName>
</protein>
<reference evidence="1 2" key="1">
    <citation type="submission" date="2020-10" db="EMBL/GenBank/DDBJ databases">
        <title>Complete genome sequence of Corynebacterium jeddahense DSM 45997, type strain of Corynebacterium jeddahense.</title>
        <authorList>
            <person name="Busche T."/>
            <person name="Kalinowski J."/>
            <person name="Ruckert C."/>
        </authorList>
    </citation>
    <scope>NUCLEOTIDE SEQUENCE [LARGE SCALE GENOMIC DNA]</scope>
    <source>
        <strain evidence="1 2">DSM 45997</strain>
    </source>
</reference>
<proteinExistence type="predicted"/>
<organism evidence="1 2">
    <name type="scientific">Corynebacterium jeddahense</name>
    <dbReference type="NCBI Taxonomy" id="1414719"/>
    <lineage>
        <taxon>Bacteria</taxon>
        <taxon>Bacillati</taxon>
        <taxon>Actinomycetota</taxon>
        <taxon>Actinomycetes</taxon>
        <taxon>Mycobacteriales</taxon>
        <taxon>Corynebacteriaceae</taxon>
        <taxon>Corynebacterium</taxon>
    </lineage>
</organism>
<keyword evidence="2" id="KW-1185">Reference proteome</keyword>
<gene>
    <name evidence="1" type="ORF">CJEDD_00470</name>
</gene>
<evidence type="ECO:0008006" key="3">
    <source>
        <dbReference type="Google" id="ProtNLM"/>
    </source>
</evidence>
<accession>A0ABY7UGB4</accession>
<sequence length="329" mass="35956">MVNLHDGMNVKFAAVLVHESQRVGGAGYTRVSAKRYVAAEHCREPWQVDLGARYHPRGVEYAAPAAARAVAHAVERPGCVVGGFSALALYGQPYLVEGADTLLFSPTAPRSTQGGELTPTVRRPSRAVSSTWTLTHRGVSFRAAAPADAVVQALQQVRRGEHGWGTVKVAGWEPRDVMALQLIDCARRFLDVSAPDVLGAARGKVDAKWLRPLLASSSALADSPKETEMRLLVTALAHRYGYTVREQMPLIVDGEIVTVFDLAIPELQIAIMYDGEHHWEWKQRNKDSSINLKIASAGWTPARCSSTTMFECLAFIEEVMQKSSAQRPA</sequence>
<dbReference type="RefSeq" id="WP_273657559.1">
    <property type="nucleotide sequence ID" value="NZ_CP063194.1"/>
</dbReference>